<dbReference type="InterPro" id="IPR008979">
    <property type="entry name" value="Galactose-bd-like_sf"/>
</dbReference>
<dbReference type="GO" id="GO:0017000">
    <property type="term" value="P:antibiotic biosynthetic process"/>
    <property type="evidence" value="ECO:0007669"/>
    <property type="project" value="UniProtKB-ARBA"/>
</dbReference>
<dbReference type="InterPro" id="IPR050585">
    <property type="entry name" value="Xaa-Pro_dipeptidyl-ppase/CocE"/>
</dbReference>
<dbReference type="SUPFAM" id="SSF53474">
    <property type="entry name" value="alpha/beta-Hydrolases"/>
    <property type="match status" value="1"/>
</dbReference>
<dbReference type="SMART" id="SM00939">
    <property type="entry name" value="PepX_C"/>
    <property type="match status" value="1"/>
</dbReference>
<keyword evidence="4" id="KW-1185">Reference proteome</keyword>
<dbReference type="Gene3D" id="3.40.50.1820">
    <property type="entry name" value="alpha/beta hydrolase"/>
    <property type="match status" value="1"/>
</dbReference>
<protein>
    <recommendedName>
        <fullName evidence="2">Xaa-Pro dipeptidyl-peptidase C-terminal domain-containing protein</fullName>
    </recommendedName>
</protein>
<dbReference type="InterPro" id="IPR000383">
    <property type="entry name" value="Xaa-Pro-like_dom"/>
</dbReference>
<keyword evidence="1" id="KW-0378">Hydrolase</keyword>
<accession>A0AAD6HMF3</accession>
<dbReference type="Proteomes" id="UP001215712">
    <property type="component" value="Unassembled WGS sequence"/>
</dbReference>
<dbReference type="GO" id="GO:0072330">
    <property type="term" value="P:monocarboxylic acid biosynthetic process"/>
    <property type="evidence" value="ECO:0007669"/>
    <property type="project" value="UniProtKB-ARBA"/>
</dbReference>
<dbReference type="PANTHER" id="PTHR43056:SF10">
    <property type="entry name" value="COCE_NOND FAMILY, PUTATIVE (AFU_ORTHOLOGUE AFUA_7G00600)-RELATED"/>
    <property type="match status" value="1"/>
</dbReference>
<dbReference type="AlphaFoldDB" id="A0AAD6HMF3"/>
<evidence type="ECO:0000256" key="1">
    <source>
        <dbReference type="ARBA" id="ARBA00022801"/>
    </source>
</evidence>
<sequence>MEQVQWLPASALKDSAFYPGFSPCTKTLPRGSIQKDGHLPLPCDILLEQDVEILMRDGARLYADVYRPPKAPPVSLPTVFAFTPFGKQGGPNRHNFDKREWRCGVPRKAVSSLEVFEGPDPAYWCFHGYAIVAVDMRGTWNSDGNAVLPSAEQGQDGYDVVEWIVSRDWSNGRVTMSGNSFLAATQWFVGAEQPPHLTCLAPWEGFSDVYNDQVRRGGIPDAGFASGLLQGDLSGKNKVEDVLTTTEENPLWNTSWANRQARWENIKVPLYVVASWTNPLHCRGTLKAFEKSSSDYKWLRVHNSHEWPDLYQHQNVEDLRKFYDFFMKDDNNDWIYTPRVRLSVLNTGGHDIVNRPEASYPLTRQEAFKLFLDADSMSMREAAPTEASKYVYDAVNESISFNYKVPHAMELIGSSKIHIFVQADGSNDMDIFATLEKYNSDGELQKSTVIDVGWLADDPEKERKLLISTNKQNKDFCASYFSAGPSGCLRLSHRALDLEKSTELQPVYTHAKEELLGQDEVVAADIEVWPYGWRFEAGETLRLTLSGFNRHPHLRPTDPKPISRNSGKHILYTGGEKRSYILLPLIKS</sequence>
<dbReference type="Pfam" id="PF08530">
    <property type="entry name" value="PepX_C"/>
    <property type="match status" value="1"/>
</dbReference>
<gene>
    <name evidence="3" type="ORF">N7493_005323</name>
</gene>
<evidence type="ECO:0000313" key="4">
    <source>
        <dbReference type="Proteomes" id="UP001215712"/>
    </source>
</evidence>
<feature type="domain" description="Xaa-Pro dipeptidyl-peptidase C-terminal" evidence="2">
    <location>
        <begin position="320"/>
        <end position="582"/>
    </location>
</feature>
<dbReference type="GO" id="GO:0008239">
    <property type="term" value="F:dipeptidyl-peptidase activity"/>
    <property type="evidence" value="ECO:0007669"/>
    <property type="project" value="InterPro"/>
</dbReference>
<dbReference type="PANTHER" id="PTHR43056">
    <property type="entry name" value="PEPTIDASE S9 PROLYL OLIGOPEPTIDASE"/>
    <property type="match status" value="1"/>
</dbReference>
<reference evidence="3" key="2">
    <citation type="submission" date="2023-01" db="EMBL/GenBank/DDBJ databases">
        <authorList>
            <person name="Petersen C."/>
        </authorList>
    </citation>
    <scope>NUCLEOTIDE SEQUENCE</scope>
    <source>
        <strain evidence="3">IBT 17514</strain>
    </source>
</reference>
<reference evidence="3" key="1">
    <citation type="journal article" date="2023" name="IMA Fungus">
        <title>Comparative genomic study of the Penicillium genus elucidates a diverse pangenome and 15 lateral gene transfer events.</title>
        <authorList>
            <person name="Petersen C."/>
            <person name="Sorensen T."/>
            <person name="Nielsen M.R."/>
            <person name="Sondergaard T.E."/>
            <person name="Sorensen J.L."/>
            <person name="Fitzpatrick D.A."/>
            <person name="Frisvad J.C."/>
            <person name="Nielsen K.L."/>
        </authorList>
    </citation>
    <scope>NUCLEOTIDE SEQUENCE</scope>
    <source>
        <strain evidence="3">IBT 17514</strain>
    </source>
</reference>
<organism evidence="3 4">
    <name type="scientific">Penicillium malachiteum</name>
    <dbReference type="NCBI Taxonomy" id="1324776"/>
    <lineage>
        <taxon>Eukaryota</taxon>
        <taxon>Fungi</taxon>
        <taxon>Dikarya</taxon>
        <taxon>Ascomycota</taxon>
        <taxon>Pezizomycotina</taxon>
        <taxon>Eurotiomycetes</taxon>
        <taxon>Eurotiomycetidae</taxon>
        <taxon>Eurotiales</taxon>
        <taxon>Aspergillaceae</taxon>
        <taxon>Penicillium</taxon>
    </lineage>
</organism>
<name>A0AAD6HMF3_9EURO</name>
<dbReference type="NCBIfam" id="TIGR00976">
    <property type="entry name" value="CocE_NonD"/>
    <property type="match status" value="1"/>
</dbReference>
<evidence type="ECO:0000313" key="3">
    <source>
        <dbReference type="EMBL" id="KAJ5727503.1"/>
    </source>
</evidence>
<comment type="caution">
    <text evidence="3">The sequence shown here is derived from an EMBL/GenBank/DDBJ whole genome shotgun (WGS) entry which is preliminary data.</text>
</comment>
<dbReference type="Gene3D" id="2.60.120.260">
    <property type="entry name" value="Galactose-binding domain-like"/>
    <property type="match status" value="1"/>
</dbReference>
<dbReference type="EMBL" id="JAQJAN010000006">
    <property type="protein sequence ID" value="KAJ5727503.1"/>
    <property type="molecule type" value="Genomic_DNA"/>
</dbReference>
<dbReference type="InterPro" id="IPR013736">
    <property type="entry name" value="Xaa-Pro_dipept_C"/>
</dbReference>
<dbReference type="Gene3D" id="1.10.3020.20">
    <property type="match status" value="1"/>
</dbReference>
<dbReference type="InterPro" id="IPR029058">
    <property type="entry name" value="AB_hydrolase_fold"/>
</dbReference>
<dbReference type="SUPFAM" id="SSF49785">
    <property type="entry name" value="Galactose-binding domain-like"/>
    <property type="match status" value="1"/>
</dbReference>
<proteinExistence type="predicted"/>
<evidence type="ECO:0000259" key="2">
    <source>
        <dbReference type="SMART" id="SM00939"/>
    </source>
</evidence>
<dbReference type="Pfam" id="PF02129">
    <property type="entry name" value="Peptidase_S15"/>
    <property type="match status" value="1"/>
</dbReference>
<dbReference type="InterPro" id="IPR005674">
    <property type="entry name" value="CocE/Ser_esterase"/>
</dbReference>